<dbReference type="STRING" id="1333998.M2A_0010"/>
<dbReference type="Pfam" id="PF05275">
    <property type="entry name" value="CopB"/>
    <property type="match status" value="1"/>
</dbReference>
<evidence type="ECO:0000313" key="3">
    <source>
        <dbReference type="Proteomes" id="UP000028702"/>
    </source>
</evidence>
<dbReference type="InterPro" id="IPR007939">
    <property type="entry name" value="Cu-R_B_prcur"/>
</dbReference>
<keyword evidence="3" id="KW-1185">Reference proteome</keyword>
<dbReference type="GO" id="GO:0005507">
    <property type="term" value="F:copper ion binding"/>
    <property type="evidence" value="ECO:0007669"/>
    <property type="project" value="InterPro"/>
</dbReference>
<dbReference type="GO" id="GO:0009279">
    <property type="term" value="C:cell outer membrane"/>
    <property type="evidence" value="ECO:0007669"/>
    <property type="project" value="InterPro"/>
</dbReference>
<feature type="signal peptide" evidence="1">
    <location>
        <begin position="1"/>
        <end position="23"/>
    </location>
</feature>
<reference evidence="2 3" key="1">
    <citation type="submission" date="2014-07" db="EMBL/GenBank/DDBJ databases">
        <title>Tepidicaulis marinum gen. nov., sp. nov., a novel marine bacterium denitrifying nitrate to nitrous oxide strictly under microaerobic conditions.</title>
        <authorList>
            <person name="Takeuchi M."/>
            <person name="Yamagishi T."/>
            <person name="Kamagata Y."/>
            <person name="Oshima K."/>
            <person name="Hattori M."/>
            <person name="Katayama T."/>
            <person name="Hanada S."/>
            <person name="Tamaki H."/>
            <person name="Marumo K."/>
            <person name="Maeda H."/>
            <person name="Nedachi M."/>
            <person name="Iwasaki W."/>
            <person name="Suwa Y."/>
            <person name="Sakata S."/>
        </authorList>
    </citation>
    <scope>NUCLEOTIDE SEQUENCE [LARGE SCALE GENOMIC DNA]</scope>
    <source>
        <strain evidence="2 3">MA2</strain>
    </source>
</reference>
<comment type="caution">
    <text evidence="2">The sequence shown here is derived from an EMBL/GenBank/DDBJ whole genome shotgun (WGS) entry which is preliminary data.</text>
</comment>
<dbReference type="RefSeq" id="WP_052379060.1">
    <property type="nucleotide sequence ID" value="NZ_BBIO01000001.1"/>
</dbReference>
<keyword evidence="1" id="KW-0732">Signal</keyword>
<sequence>MKTVTLMSGLAVFGVLVAGPAFAAEDEFGYSAADEHYDAEEMAAARRALKHETGGQTNFMLMGDRLEYRSNEGEPVLLWDMQGWLGGDINKVTVKTEGEYLLDKDQAEGVEVQALYTRTISSYFDVQAGVRHDFRPHPSRSFAVLGVQGLAPYWFEVDGAAFLSEDGDLSARLEAEYELLLTQRLILQPRAEFDFAVQDVPELGIGSGLSTVETGLRLRYEVVREFAPYIGVSWESAVGETADIARASGEDVDAVSLVTGVRFWF</sequence>
<proteinExistence type="predicted"/>
<feature type="chain" id="PRO_5001754881" evidence="1">
    <location>
        <begin position="24"/>
        <end position="265"/>
    </location>
</feature>
<accession>A0A081B643</accession>
<name>A0A081B643_9HYPH</name>
<evidence type="ECO:0000313" key="2">
    <source>
        <dbReference type="EMBL" id="GAK43511.1"/>
    </source>
</evidence>
<dbReference type="eggNOG" id="COG3667">
    <property type="taxonomic scope" value="Bacteria"/>
</dbReference>
<evidence type="ECO:0000256" key="1">
    <source>
        <dbReference type="SAM" id="SignalP"/>
    </source>
</evidence>
<dbReference type="EMBL" id="BBIO01000001">
    <property type="protein sequence ID" value="GAK43511.1"/>
    <property type="molecule type" value="Genomic_DNA"/>
</dbReference>
<dbReference type="GO" id="GO:0006878">
    <property type="term" value="P:intracellular copper ion homeostasis"/>
    <property type="evidence" value="ECO:0007669"/>
    <property type="project" value="InterPro"/>
</dbReference>
<gene>
    <name evidence="2" type="ORF">M2A_0010</name>
</gene>
<organism evidence="2 3">
    <name type="scientific">Tepidicaulis marinus</name>
    <dbReference type="NCBI Taxonomy" id="1333998"/>
    <lineage>
        <taxon>Bacteria</taxon>
        <taxon>Pseudomonadati</taxon>
        <taxon>Pseudomonadota</taxon>
        <taxon>Alphaproteobacteria</taxon>
        <taxon>Hyphomicrobiales</taxon>
        <taxon>Parvibaculaceae</taxon>
        <taxon>Tepidicaulis</taxon>
    </lineage>
</organism>
<dbReference type="AlphaFoldDB" id="A0A081B643"/>
<dbReference type="Proteomes" id="UP000028702">
    <property type="component" value="Unassembled WGS sequence"/>
</dbReference>
<protein>
    <submittedName>
        <fullName evidence="2">Copper resistance protein B</fullName>
    </submittedName>
</protein>